<reference evidence="4" key="1">
    <citation type="journal article" date="2022" name="Int. J. Syst. Evol. Microbiol.">
        <title>Pseudomonas aegrilactucae sp. nov. and Pseudomonas morbosilactucae sp. nov., pathogens causing bacterial rot of lettuce in Japan.</title>
        <authorList>
            <person name="Sawada H."/>
            <person name="Fujikawa T."/>
            <person name="Satou M."/>
        </authorList>
    </citation>
    <scope>NUCLEOTIDE SEQUENCE</scope>
    <source>
        <strain evidence="4">0166_1</strain>
    </source>
</reference>
<evidence type="ECO:0000313" key="5">
    <source>
        <dbReference type="Proteomes" id="UP001162834"/>
    </source>
</evidence>
<gene>
    <name evidence="4" type="ORF">DSM104329_00616</name>
</gene>
<dbReference type="AlphaFoldDB" id="A0A9E6XTK9"/>
<dbReference type="InterPro" id="IPR003961">
    <property type="entry name" value="FN3_dom"/>
</dbReference>
<keyword evidence="5" id="KW-1185">Reference proteome</keyword>
<accession>A0A9E6XTK9</accession>
<name>A0A9E6XTK9_9ACTN</name>
<proteinExistence type="predicted"/>
<sequence>MRRVHGSLLLVVVAFAVVAAPAIAQTPAPSAATGGVSGVAPTVATLTGTVNPHGVATRYFFQYGPRGLSKRTASVAVGSGTDPVQISQQVSDLQPNKLYAYRLVATSDGGTVMGARRDFRTPRESAVTPVVSTGSATNVADTGATLNGAINTRGATGTYQFQYGPSRQYGASTPAAPFGPTTNGTAISSPVGSLAPATTYHYRLVFQPSSGRAVLGRDRTFTTTRIPNGLLIEAKPNPVRYGAGIQVAGVLAGSDNSGVGITVQADTFPFDGNWQNVASGRTDPTGAYVIAVSPMISSSQLRTVAATRPQVISQLTTVGVRLGVSLRVNRHPRRGARVRFRGHVTPSQDGAAVSIQRRVRGTYRTIARTRVNGSSYSRRVRIRSSGRYRALVRPTDGSHVSGNRSRLIRVR</sequence>
<feature type="chain" id="PRO_5039068663" description="Fibronectin type-III domain-containing protein" evidence="2">
    <location>
        <begin position="25"/>
        <end position="411"/>
    </location>
</feature>
<dbReference type="InterPro" id="IPR036116">
    <property type="entry name" value="FN3_sf"/>
</dbReference>
<dbReference type="GO" id="GO:0016798">
    <property type="term" value="F:hydrolase activity, acting on glycosyl bonds"/>
    <property type="evidence" value="ECO:0007669"/>
    <property type="project" value="UniProtKB-KW"/>
</dbReference>
<keyword evidence="2" id="KW-0732">Signal</keyword>
<organism evidence="4 5">
    <name type="scientific">Capillimicrobium parvum</name>
    <dbReference type="NCBI Taxonomy" id="2884022"/>
    <lineage>
        <taxon>Bacteria</taxon>
        <taxon>Bacillati</taxon>
        <taxon>Actinomycetota</taxon>
        <taxon>Thermoleophilia</taxon>
        <taxon>Solirubrobacterales</taxon>
        <taxon>Capillimicrobiaceae</taxon>
        <taxon>Capillimicrobium</taxon>
    </lineage>
</organism>
<feature type="domain" description="Fibronectin type-III" evidence="3">
    <location>
        <begin position="28"/>
        <end position="128"/>
    </location>
</feature>
<dbReference type="PROSITE" id="PS50853">
    <property type="entry name" value="FN3"/>
    <property type="match status" value="1"/>
</dbReference>
<dbReference type="KEGG" id="sbae:DSM104329_00616"/>
<feature type="signal peptide" evidence="2">
    <location>
        <begin position="1"/>
        <end position="24"/>
    </location>
</feature>
<evidence type="ECO:0000313" key="4">
    <source>
        <dbReference type="EMBL" id="UGS34241.1"/>
    </source>
</evidence>
<dbReference type="Proteomes" id="UP001162834">
    <property type="component" value="Chromosome"/>
</dbReference>
<protein>
    <recommendedName>
        <fullName evidence="3">Fibronectin type-III domain-containing protein</fullName>
    </recommendedName>
</protein>
<dbReference type="EMBL" id="CP087164">
    <property type="protein sequence ID" value="UGS34241.1"/>
    <property type="molecule type" value="Genomic_DNA"/>
</dbReference>
<evidence type="ECO:0000256" key="1">
    <source>
        <dbReference type="ARBA" id="ARBA00023295"/>
    </source>
</evidence>
<keyword evidence="1" id="KW-0378">Hydrolase</keyword>
<dbReference type="SUPFAM" id="SSF49265">
    <property type="entry name" value="Fibronectin type III"/>
    <property type="match status" value="1"/>
</dbReference>
<keyword evidence="1" id="KW-0326">Glycosidase</keyword>
<evidence type="ECO:0000256" key="2">
    <source>
        <dbReference type="SAM" id="SignalP"/>
    </source>
</evidence>
<evidence type="ECO:0000259" key="3">
    <source>
        <dbReference type="PROSITE" id="PS50853"/>
    </source>
</evidence>